<dbReference type="InterPro" id="IPR012337">
    <property type="entry name" value="RNaseH-like_sf"/>
</dbReference>
<sequence length="192" mass="22110">MYNDMKRVLEGKQPTGSHEANFQWWVRNTFNLKVLPGGTTCIVRKEGNRNAGKYIAIKEHLYDMIASAHEQTCHGRRDAMKFKFKNYLYCPSRFVKDIKTSARAIHVESFLSKLQMDLVDFGGKTTPTGDMRYILHVKDHRTKYSWAYPLPYKLASEVCKKLHALFCEVGPPDELQSDNAVNSLQTTWLTTS</sequence>
<evidence type="ECO:0000313" key="2">
    <source>
        <dbReference type="Proteomes" id="UP001234581"/>
    </source>
</evidence>
<keyword evidence="2" id="KW-1185">Reference proteome</keyword>
<comment type="caution">
    <text evidence="1">The sequence shown here is derived from an EMBL/GenBank/DDBJ whole genome shotgun (WGS) entry which is preliminary data.</text>
</comment>
<dbReference type="Proteomes" id="UP001234581">
    <property type="component" value="Unassembled WGS sequence"/>
</dbReference>
<protein>
    <recommendedName>
        <fullName evidence="3">Integrase catalytic domain-containing protein</fullName>
    </recommendedName>
</protein>
<gene>
    <name evidence="1" type="ORF">O0I10_012851</name>
</gene>
<name>A0AAD7XSR3_9FUNG</name>
<dbReference type="GO" id="GO:0003676">
    <property type="term" value="F:nucleic acid binding"/>
    <property type="evidence" value="ECO:0007669"/>
    <property type="project" value="InterPro"/>
</dbReference>
<dbReference type="AlphaFoldDB" id="A0AAD7XSR3"/>
<dbReference type="EMBL" id="JARTCD010000167">
    <property type="protein sequence ID" value="KAJ8651576.1"/>
    <property type="molecule type" value="Genomic_DNA"/>
</dbReference>
<organism evidence="1 2">
    <name type="scientific">Lichtheimia ornata</name>
    <dbReference type="NCBI Taxonomy" id="688661"/>
    <lineage>
        <taxon>Eukaryota</taxon>
        <taxon>Fungi</taxon>
        <taxon>Fungi incertae sedis</taxon>
        <taxon>Mucoromycota</taxon>
        <taxon>Mucoromycotina</taxon>
        <taxon>Mucoromycetes</taxon>
        <taxon>Mucorales</taxon>
        <taxon>Lichtheimiaceae</taxon>
        <taxon>Lichtheimia</taxon>
    </lineage>
</organism>
<reference evidence="1 2" key="1">
    <citation type="submission" date="2023-03" db="EMBL/GenBank/DDBJ databases">
        <title>Genome sequence of Lichtheimia ornata CBS 291.66.</title>
        <authorList>
            <person name="Mohabir J.T."/>
            <person name="Shea T.P."/>
            <person name="Kurbessoian T."/>
            <person name="Berby B."/>
            <person name="Fontaine J."/>
            <person name="Livny J."/>
            <person name="Gnirke A."/>
            <person name="Stajich J.E."/>
            <person name="Cuomo C.A."/>
        </authorList>
    </citation>
    <scope>NUCLEOTIDE SEQUENCE [LARGE SCALE GENOMIC DNA]</scope>
    <source>
        <strain evidence="1">CBS 291.66</strain>
    </source>
</reference>
<accession>A0AAD7XSR3</accession>
<dbReference type="RefSeq" id="XP_058336490.1">
    <property type="nucleotide sequence ID" value="XM_058492738.1"/>
</dbReference>
<proteinExistence type="predicted"/>
<dbReference type="Gene3D" id="3.30.420.10">
    <property type="entry name" value="Ribonuclease H-like superfamily/Ribonuclease H"/>
    <property type="match status" value="1"/>
</dbReference>
<dbReference type="GeneID" id="83220185"/>
<evidence type="ECO:0000313" key="1">
    <source>
        <dbReference type="EMBL" id="KAJ8651576.1"/>
    </source>
</evidence>
<dbReference type="SUPFAM" id="SSF53098">
    <property type="entry name" value="Ribonuclease H-like"/>
    <property type="match status" value="1"/>
</dbReference>
<evidence type="ECO:0008006" key="3">
    <source>
        <dbReference type="Google" id="ProtNLM"/>
    </source>
</evidence>
<dbReference type="InterPro" id="IPR036397">
    <property type="entry name" value="RNaseH_sf"/>
</dbReference>